<organism evidence="10">
    <name type="scientific">Prosadenoporus spectaculum</name>
    <dbReference type="NCBI Taxonomy" id="1332185"/>
    <lineage>
        <taxon>Eukaryota</taxon>
        <taxon>Metazoa</taxon>
        <taxon>Spiralia</taxon>
        <taxon>Lophotrochozoa</taxon>
        <taxon>Nemertea</taxon>
        <taxon>Enopla</taxon>
        <taxon>Hoplonemertea</taxon>
        <taxon>Monostilifera</taxon>
        <taxon>Eumonostilifera</taxon>
        <taxon>Prosorhochmidae</taxon>
        <taxon>Prosadenoporus</taxon>
    </lineage>
</organism>
<gene>
    <name evidence="10" type="primary">nad1</name>
</gene>
<comment type="subcellular location">
    <subcellularLocation>
        <location evidence="1">Membrane</location>
        <topology evidence="1">Multi-pass membrane protein</topology>
    </subcellularLocation>
    <subcellularLocation>
        <location evidence="7">Mitochondrion inner membrane</location>
        <topology evidence="7">Multi-pass membrane protein</topology>
    </subcellularLocation>
</comment>
<evidence type="ECO:0000256" key="2">
    <source>
        <dbReference type="ARBA" id="ARBA00010535"/>
    </source>
</evidence>
<dbReference type="PANTHER" id="PTHR11432:SF3">
    <property type="entry name" value="NADH-UBIQUINONE OXIDOREDUCTASE CHAIN 1"/>
    <property type="match status" value="1"/>
</dbReference>
<evidence type="ECO:0000256" key="8">
    <source>
        <dbReference type="RuleBase" id="RU000473"/>
    </source>
</evidence>
<evidence type="ECO:0000256" key="5">
    <source>
        <dbReference type="ARBA" id="ARBA00022989"/>
    </source>
</evidence>
<proteinExistence type="inferred from homology"/>
<keyword evidence="7" id="KW-0520">NAD</keyword>
<dbReference type="PROSITE" id="PS00667">
    <property type="entry name" value="COMPLEX1_ND1_1"/>
    <property type="match status" value="1"/>
</dbReference>
<dbReference type="HAMAP" id="MF_01350">
    <property type="entry name" value="NDH1_NuoH"/>
    <property type="match status" value="1"/>
</dbReference>
<dbReference type="AlphaFoldDB" id="X2C446"/>
<feature type="transmembrane region" description="Helical" evidence="9">
    <location>
        <begin position="215"/>
        <end position="237"/>
    </location>
</feature>
<dbReference type="GO" id="GO:0008137">
    <property type="term" value="F:NADH dehydrogenase (ubiquinone) activity"/>
    <property type="evidence" value="ECO:0007669"/>
    <property type="project" value="UniProtKB-EC"/>
</dbReference>
<comment type="catalytic activity">
    <reaction evidence="8">
        <text>a ubiquinone + NADH + 5 H(+)(in) = a ubiquinol + NAD(+) + 4 H(+)(out)</text>
        <dbReference type="Rhea" id="RHEA:29091"/>
        <dbReference type="Rhea" id="RHEA-COMP:9565"/>
        <dbReference type="Rhea" id="RHEA-COMP:9566"/>
        <dbReference type="ChEBI" id="CHEBI:15378"/>
        <dbReference type="ChEBI" id="CHEBI:16389"/>
        <dbReference type="ChEBI" id="CHEBI:17976"/>
        <dbReference type="ChEBI" id="CHEBI:57540"/>
        <dbReference type="ChEBI" id="CHEBI:57945"/>
        <dbReference type="EC" id="7.1.1.2"/>
    </reaction>
</comment>
<geneLocation type="mitochondrion" evidence="10"/>
<dbReference type="Pfam" id="PF00146">
    <property type="entry name" value="NADHdh"/>
    <property type="match status" value="1"/>
</dbReference>
<keyword evidence="8" id="KW-0830">Ubiquinone</keyword>
<keyword evidence="8 10" id="KW-0496">Mitochondrion</keyword>
<feature type="transmembrane region" description="Helical" evidence="9">
    <location>
        <begin position="144"/>
        <end position="167"/>
    </location>
</feature>
<dbReference type="GO" id="GO:0009060">
    <property type="term" value="P:aerobic respiration"/>
    <property type="evidence" value="ECO:0007669"/>
    <property type="project" value="TreeGrafter"/>
</dbReference>
<evidence type="ECO:0000313" key="10">
    <source>
        <dbReference type="EMBL" id="AGL46787.1"/>
    </source>
</evidence>
<keyword evidence="4 7" id="KW-0812">Transmembrane</keyword>
<evidence type="ECO:0000256" key="1">
    <source>
        <dbReference type="ARBA" id="ARBA00004141"/>
    </source>
</evidence>
<dbReference type="InterPro" id="IPR001694">
    <property type="entry name" value="NADH_UbQ_OxRdtase_su1/FPO"/>
</dbReference>
<name>X2C446_9BILA</name>
<evidence type="ECO:0000256" key="7">
    <source>
        <dbReference type="RuleBase" id="RU000471"/>
    </source>
</evidence>
<dbReference type="GO" id="GO:0005743">
    <property type="term" value="C:mitochondrial inner membrane"/>
    <property type="evidence" value="ECO:0007669"/>
    <property type="project" value="UniProtKB-SubCell"/>
</dbReference>
<evidence type="ECO:0000256" key="6">
    <source>
        <dbReference type="ARBA" id="ARBA00023136"/>
    </source>
</evidence>
<feature type="transmembrane region" description="Helical" evidence="9">
    <location>
        <begin position="69"/>
        <end position="90"/>
    </location>
</feature>
<dbReference type="PANTHER" id="PTHR11432">
    <property type="entry name" value="NADH DEHYDROGENASE SUBUNIT 1"/>
    <property type="match status" value="1"/>
</dbReference>
<keyword evidence="5 9" id="KW-1133">Transmembrane helix</keyword>
<sequence>MSFFISILVNDLFLLLAVAFFTLLERKVLGYIQLRKGPNKVGYVGVFQPFADAIKLFTKERVQLFSVNFFFFLFSPIFSLFLALVLWFFIPSWSSSFVFSYFSIFFFLCLSSLSVYSTLFAGWSSNSKYALLGALRAVAQTISYEVSMVLVLLSCIFVIGSFCFFYYGEFQNLFFYVFFLLFPVFVVWLITVLAETNRAPFDFAEGESELVSGFNIEYGAGAFALLFLAEYGSILVMSVFSSVLFVGGMGFFSVSIFFGVLVSFFILWVRGSFPRMRYDRLMSLTWKGFLPFGLFYLFFSLLLSWWI</sequence>
<feature type="transmembrane region" description="Helical" evidence="9">
    <location>
        <begin position="289"/>
        <end position="306"/>
    </location>
</feature>
<evidence type="ECO:0000256" key="9">
    <source>
        <dbReference type="SAM" id="Phobius"/>
    </source>
</evidence>
<protein>
    <recommendedName>
        <fullName evidence="3 8">NADH-ubiquinone oxidoreductase chain 1</fullName>
        <ecNumber evidence="8">7.1.1.2</ecNumber>
    </recommendedName>
</protein>
<reference evidence="10" key="1">
    <citation type="journal article" date="2014" name="Mol. Biol. Rep.">
        <title>A description of the complete mitochondrial genomes of Amphiporus formidabilis, Prosadenoporus spectaculum and Nipponnemertes punctatula (Nemertea: Hoplonemertea: Monostilifera).</title>
        <authorList>
            <person name="Sun W.Y."/>
            <person name="Sun S.C."/>
        </authorList>
    </citation>
    <scope>NUCLEOTIDE SEQUENCE</scope>
</reference>
<dbReference type="GO" id="GO:0003954">
    <property type="term" value="F:NADH dehydrogenase activity"/>
    <property type="evidence" value="ECO:0007669"/>
    <property type="project" value="TreeGrafter"/>
</dbReference>
<dbReference type="PROSITE" id="PS00668">
    <property type="entry name" value="COMPLEX1_ND1_2"/>
    <property type="match status" value="1"/>
</dbReference>
<dbReference type="EMBL" id="KC710981">
    <property type="protein sequence ID" value="AGL46787.1"/>
    <property type="molecule type" value="Genomic_DNA"/>
</dbReference>
<evidence type="ECO:0000256" key="3">
    <source>
        <dbReference type="ARBA" id="ARBA00021009"/>
    </source>
</evidence>
<feature type="transmembrane region" description="Helical" evidence="9">
    <location>
        <begin position="243"/>
        <end position="269"/>
    </location>
</feature>
<comment type="similarity">
    <text evidence="2 7">Belongs to the complex I subunit 1 family.</text>
</comment>
<feature type="transmembrane region" description="Helical" evidence="9">
    <location>
        <begin position="102"/>
        <end position="123"/>
    </location>
</feature>
<evidence type="ECO:0000256" key="4">
    <source>
        <dbReference type="ARBA" id="ARBA00022692"/>
    </source>
</evidence>
<feature type="transmembrane region" description="Helical" evidence="9">
    <location>
        <begin position="173"/>
        <end position="194"/>
    </location>
</feature>
<keyword evidence="6 9" id="KW-0472">Membrane</keyword>
<dbReference type="InterPro" id="IPR018086">
    <property type="entry name" value="NADH_UbQ_OxRdtase_su1_CS"/>
</dbReference>
<accession>X2C446</accession>
<dbReference type="EC" id="7.1.1.2" evidence="8"/>